<sequence length="333" mass="33347">MILLGIDIGGTKVAVRAENSDGASYDVSFGWPESRPDDGPGEGFARDMAELSRRLAPAPGSRREPVTAVGVALPALLDAEGRVAAWPGRPSWEGARPLEALAGLFPDAGIVWADDGDLAALAEAEAAGCQDLLYIGVGTGIGGGVITGGRPLPGPGLGSCEVGHVVVDDSGGQRCDCGRRGCVQALASGPATLRRAAELRGGPVEFAALRDGVAAGVPWAVGALEPTARALAALVASVAELTRPRLALIGGGFAAGVPDLVPRVENELARLARPGWSAPVVRRAALGGLSSLSGAVALARRTVARGDGADQRRESIMAGADTPSPVGGASAGS</sequence>
<dbReference type="Pfam" id="PF00480">
    <property type="entry name" value="ROK"/>
    <property type="match status" value="1"/>
</dbReference>
<reference evidence="3 4" key="1">
    <citation type="submission" date="2024-09" db="EMBL/GenBank/DDBJ databases">
        <title>Draft genome sequence of multifaceted antimicrobials producing Streptomyces sp. strain FH1.</title>
        <authorList>
            <person name="Hassan F."/>
            <person name="Ali H."/>
            <person name="Hassan N."/>
            <person name="Nawaz A."/>
        </authorList>
    </citation>
    <scope>NUCLEOTIDE SEQUENCE [LARGE SCALE GENOMIC DNA]</scope>
    <source>
        <strain evidence="3 4">FH1</strain>
    </source>
</reference>
<protein>
    <submittedName>
        <fullName evidence="3">ROK family protein</fullName>
    </submittedName>
</protein>
<accession>A0ABV4ZKE8</accession>
<comment type="similarity">
    <text evidence="1">Belongs to the ROK (NagC/XylR) family.</text>
</comment>
<feature type="region of interest" description="Disordered" evidence="2">
    <location>
        <begin position="304"/>
        <end position="333"/>
    </location>
</feature>
<dbReference type="InterPro" id="IPR043129">
    <property type="entry name" value="ATPase_NBD"/>
</dbReference>
<evidence type="ECO:0000313" key="4">
    <source>
        <dbReference type="Proteomes" id="UP001577267"/>
    </source>
</evidence>
<dbReference type="Proteomes" id="UP001577267">
    <property type="component" value="Unassembled WGS sequence"/>
</dbReference>
<name>A0ABV4ZKE8_9ACTN</name>
<keyword evidence="4" id="KW-1185">Reference proteome</keyword>
<comment type="caution">
    <text evidence="3">The sequence shown here is derived from an EMBL/GenBank/DDBJ whole genome shotgun (WGS) entry which is preliminary data.</text>
</comment>
<dbReference type="PANTHER" id="PTHR18964">
    <property type="entry name" value="ROK (REPRESSOR, ORF, KINASE) FAMILY"/>
    <property type="match status" value="1"/>
</dbReference>
<evidence type="ECO:0000313" key="3">
    <source>
        <dbReference type="EMBL" id="MFB4194593.1"/>
    </source>
</evidence>
<dbReference type="PANTHER" id="PTHR18964:SF149">
    <property type="entry name" value="BIFUNCTIONAL UDP-N-ACETYLGLUCOSAMINE 2-EPIMERASE_N-ACETYLMANNOSAMINE KINASE"/>
    <property type="match status" value="1"/>
</dbReference>
<dbReference type="Gene3D" id="3.30.420.40">
    <property type="match status" value="2"/>
</dbReference>
<dbReference type="RefSeq" id="WP_375062599.1">
    <property type="nucleotide sequence ID" value="NZ_JBHGBT010000007.1"/>
</dbReference>
<dbReference type="EMBL" id="JBHGBT010000007">
    <property type="protein sequence ID" value="MFB4194593.1"/>
    <property type="molecule type" value="Genomic_DNA"/>
</dbReference>
<dbReference type="InterPro" id="IPR000600">
    <property type="entry name" value="ROK"/>
</dbReference>
<organism evidence="3 4">
    <name type="scientific">Streptomyces carpaticus</name>
    <dbReference type="NCBI Taxonomy" id="285558"/>
    <lineage>
        <taxon>Bacteria</taxon>
        <taxon>Bacillati</taxon>
        <taxon>Actinomycetota</taxon>
        <taxon>Actinomycetes</taxon>
        <taxon>Kitasatosporales</taxon>
        <taxon>Streptomycetaceae</taxon>
        <taxon>Streptomyces</taxon>
    </lineage>
</organism>
<evidence type="ECO:0000256" key="2">
    <source>
        <dbReference type="SAM" id="MobiDB-lite"/>
    </source>
</evidence>
<gene>
    <name evidence="3" type="ORF">ACE11A_09550</name>
</gene>
<proteinExistence type="inferred from homology"/>
<evidence type="ECO:0000256" key="1">
    <source>
        <dbReference type="ARBA" id="ARBA00006479"/>
    </source>
</evidence>
<dbReference type="SUPFAM" id="SSF53067">
    <property type="entry name" value="Actin-like ATPase domain"/>
    <property type="match status" value="1"/>
</dbReference>